<keyword evidence="4" id="KW-1185">Reference proteome</keyword>
<keyword evidence="1" id="KW-1133">Transmembrane helix</keyword>
<feature type="transmembrane region" description="Helical" evidence="1">
    <location>
        <begin position="428"/>
        <end position="448"/>
    </location>
</feature>
<dbReference type="Proteomes" id="UP000692954">
    <property type="component" value="Unassembled WGS sequence"/>
</dbReference>
<accession>A0A8S1P0R9</accession>
<dbReference type="AlphaFoldDB" id="A0A8S1P0R9"/>
<evidence type="ECO:0008006" key="5">
    <source>
        <dbReference type="Google" id="ProtNLM"/>
    </source>
</evidence>
<evidence type="ECO:0000256" key="2">
    <source>
        <dbReference type="SAM" id="SignalP"/>
    </source>
</evidence>
<evidence type="ECO:0000313" key="3">
    <source>
        <dbReference type="EMBL" id="CAD8096073.1"/>
    </source>
</evidence>
<evidence type="ECO:0000313" key="4">
    <source>
        <dbReference type="Proteomes" id="UP000692954"/>
    </source>
</evidence>
<dbReference type="OrthoDB" id="296464at2759"/>
<dbReference type="EMBL" id="CAJJDN010000065">
    <property type="protein sequence ID" value="CAD8096073.1"/>
    <property type="molecule type" value="Genomic_DNA"/>
</dbReference>
<name>A0A8S1P0R9_9CILI</name>
<sequence>MLKSLFSLFFTFLLVKSQTFENLIVLCKSDCKNIHAVVDGTVHWKKEILVDEQKEFLQLEFHNKNQKQPMNLKFVLDESNKNNTSLYEIHPQEISNLTTAQIFIIFKCHEDIVLQFQLKLELLGTSNQSLIIPFTKQCNQTYFDTDKYKVYLKDLNNENISLLWNNRSPQTLQNNTAIFEFIPPENQTIYIQKVDLEIDQNNTQSAKDLIKKNYTDPPLSYVSNSKKLNIQPKIICKDVSDELILFNLTILSLKFEKPFVIQFYKQCDKKDQDLENNQEFPMFIGTKKNSNELFRAGIPQTDYNYTTKSISENSNAFQMFIYFKAEQSATLQDRFFSQNQKINIVIVTNVKDNDILKIKHQKNLIMNRADDKKQILLYFECLQQGNSTVYVDITFSYLKDSHKTASFSFNKYCAKTIQKQEKTLFGEIVYYIICIVAMLFGVQTIRLFTNLIKQDSNAPEVTIDTSYKRGYSSIEEEKQIEL</sequence>
<proteinExistence type="predicted"/>
<feature type="chain" id="PRO_5035866755" description="Transmembrane protein" evidence="2">
    <location>
        <begin position="18"/>
        <end position="482"/>
    </location>
</feature>
<keyword evidence="1" id="KW-0812">Transmembrane</keyword>
<protein>
    <recommendedName>
        <fullName evidence="5">Transmembrane protein</fullName>
    </recommendedName>
</protein>
<gene>
    <name evidence="3" type="ORF">PSON_ATCC_30995.1.T0650244</name>
</gene>
<feature type="signal peptide" evidence="2">
    <location>
        <begin position="1"/>
        <end position="17"/>
    </location>
</feature>
<comment type="caution">
    <text evidence="3">The sequence shown here is derived from an EMBL/GenBank/DDBJ whole genome shotgun (WGS) entry which is preliminary data.</text>
</comment>
<evidence type="ECO:0000256" key="1">
    <source>
        <dbReference type="SAM" id="Phobius"/>
    </source>
</evidence>
<keyword evidence="2" id="KW-0732">Signal</keyword>
<keyword evidence="1" id="KW-0472">Membrane</keyword>
<organism evidence="3 4">
    <name type="scientific">Paramecium sonneborni</name>
    <dbReference type="NCBI Taxonomy" id="65129"/>
    <lineage>
        <taxon>Eukaryota</taxon>
        <taxon>Sar</taxon>
        <taxon>Alveolata</taxon>
        <taxon>Ciliophora</taxon>
        <taxon>Intramacronucleata</taxon>
        <taxon>Oligohymenophorea</taxon>
        <taxon>Peniculida</taxon>
        <taxon>Parameciidae</taxon>
        <taxon>Paramecium</taxon>
    </lineage>
</organism>
<reference evidence="3" key="1">
    <citation type="submission" date="2021-01" db="EMBL/GenBank/DDBJ databases">
        <authorList>
            <consortium name="Genoscope - CEA"/>
            <person name="William W."/>
        </authorList>
    </citation>
    <scope>NUCLEOTIDE SEQUENCE</scope>
</reference>